<dbReference type="SUPFAM" id="SSF54197">
    <property type="entry name" value="HIT-like"/>
    <property type="match status" value="1"/>
</dbReference>
<keyword evidence="12" id="KW-1133">Transmembrane helix</keyword>
<keyword evidence="16" id="KW-1208">Phospholipid metabolism</keyword>
<dbReference type="NCBIfam" id="NF003986">
    <property type="entry name" value="PRK05471.1-5"/>
    <property type="match status" value="1"/>
</dbReference>
<evidence type="ECO:0000256" key="7">
    <source>
        <dbReference type="ARBA" id="ARBA00019608"/>
    </source>
</evidence>
<evidence type="ECO:0000256" key="14">
    <source>
        <dbReference type="ARBA" id="ARBA00023136"/>
    </source>
</evidence>
<dbReference type="InterPro" id="IPR036265">
    <property type="entry name" value="HIT-like_sf"/>
</dbReference>
<keyword evidence="10" id="KW-0812">Transmembrane</keyword>
<evidence type="ECO:0000256" key="2">
    <source>
        <dbReference type="ARBA" id="ARBA00004162"/>
    </source>
</evidence>
<evidence type="ECO:0000256" key="18">
    <source>
        <dbReference type="ARBA" id="ARBA00032892"/>
    </source>
</evidence>
<dbReference type="PROSITE" id="PS51257">
    <property type="entry name" value="PROKAR_LIPOPROTEIN"/>
    <property type="match status" value="1"/>
</dbReference>
<keyword evidence="15" id="KW-0594">Phospholipid biosynthesis</keyword>
<dbReference type="Proteomes" id="UP000264120">
    <property type="component" value="Chromosome"/>
</dbReference>
<evidence type="ECO:0000313" key="20">
    <source>
        <dbReference type="EMBL" id="AXY23364.1"/>
    </source>
</evidence>
<evidence type="ECO:0000256" key="11">
    <source>
        <dbReference type="ARBA" id="ARBA00022801"/>
    </source>
</evidence>
<evidence type="ECO:0000256" key="4">
    <source>
        <dbReference type="ARBA" id="ARBA00005189"/>
    </source>
</evidence>
<dbReference type="GO" id="GO:0046342">
    <property type="term" value="P:CDP-diacylglycerol catabolic process"/>
    <property type="evidence" value="ECO:0007669"/>
    <property type="project" value="UniProtKB-UniPathway"/>
</dbReference>
<dbReference type="PIRSF" id="PIRSF001273">
    <property type="entry name" value="CDH"/>
    <property type="match status" value="1"/>
</dbReference>
<dbReference type="EC" id="3.6.1.26" evidence="6"/>
<dbReference type="GO" id="GO:0005886">
    <property type="term" value="C:plasma membrane"/>
    <property type="evidence" value="ECO:0007669"/>
    <property type="project" value="UniProtKB-SubCell"/>
</dbReference>
<keyword evidence="19" id="KW-0732">Signal</keyword>
<comment type="similarity">
    <text evidence="5">Belongs to the Cdh family.</text>
</comment>
<evidence type="ECO:0000256" key="15">
    <source>
        <dbReference type="ARBA" id="ARBA00023209"/>
    </source>
</evidence>
<keyword evidence="9" id="KW-0444">Lipid biosynthesis</keyword>
<dbReference type="UniPathway" id="UPA00609">
    <property type="reaction ID" value="UER00664"/>
</dbReference>
<comment type="pathway">
    <text evidence="4">Lipid metabolism.</text>
</comment>
<gene>
    <name evidence="20" type="primary">cdh</name>
    <name evidence="20" type="ORF">CD178_02617</name>
</gene>
<evidence type="ECO:0000256" key="8">
    <source>
        <dbReference type="ARBA" id="ARBA00022475"/>
    </source>
</evidence>
<dbReference type="OrthoDB" id="481399at2"/>
<evidence type="ECO:0000256" key="6">
    <source>
        <dbReference type="ARBA" id="ARBA00012375"/>
    </source>
</evidence>
<keyword evidence="21" id="KW-1185">Reference proteome</keyword>
<name>A0A347WES1_9PROT</name>
<comment type="catalytic activity">
    <reaction evidence="1">
        <text>a CDP-1,2-diacyl-sn-glycerol + H2O = a 1,2-diacyl-sn-glycero-3-phosphate + CMP + 2 H(+)</text>
        <dbReference type="Rhea" id="RHEA:15221"/>
        <dbReference type="ChEBI" id="CHEBI:15377"/>
        <dbReference type="ChEBI" id="CHEBI:15378"/>
        <dbReference type="ChEBI" id="CHEBI:58332"/>
        <dbReference type="ChEBI" id="CHEBI:58608"/>
        <dbReference type="ChEBI" id="CHEBI:60377"/>
        <dbReference type="EC" id="3.6.1.26"/>
    </reaction>
</comment>
<evidence type="ECO:0000256" key="10">
    <source>
        <dbReference type="ARBA" id="ARBA00022692"/>
    </source>
</evidence>
<evidence type="ECO:0000256" key="5">
    <source>
        <dbReference type="ARBA" id="ARBA00006435"/>
    </source>
</evidence>
<protein>
    <recommendedName>
        <fullName evidence="7">CDP-diacylglycerol pyrophosphatase</fullName>
        <ecNumber evidence="6">3.6.1.26</ecNumber>
    </recommendedName>
    <alternativeName>
        <fullName evidence="17">CDP-diacylglycerol phosphatidylhydrolase</fullName>
    </alternativeName>
    <alternativeName>
        <fullName evidence="18">CDP-diglyceride hydrolase</fullName>
    </alternativeName>
</protein>
<proteinExistence type="inferred from homology"/>
<dbReference type="KEGG" id="ksc:CD178_02617"/>
<reference evidence="20 21" key="1">
    <citation type="submission" date="2017-08" db="EMBL/GenBank/DDBJ databases">
        <title>Complete genome sequence of Gluconacetobacter saccharivorans CV1 isolated from Fermented Vinegar.</title>
        <authorList>
            <person name="Kim S.-Y."/>
        </authorList>
    </citation>
    <scope>NUCLEOTIDE SEQUENCE [LARGE SCALE GENOMIC DNA]</scope>
    <source>
        <strain evidence="20 21">CV1</strain>
    </source>
</reference>
<dbReference type="RefSeq" id="WP_118963304.1">
    <property type="nucleotide sequence ID" value="NZ_CP023036.1"/>
</dbReference>
<dbReference type="EMBL" id="CP023036">
    <property type="protein sequence ID" value="AXY23364.1"/>
    <property type="molecule type" value="Genomic_DNA"/>
</dbReference>
<evidence type="ECO:0000256" key="1">
    <source>
        <dbReference type="ARBA" id="ARBA00001007"/>
    </source>
</evidence>
<sequence>MKGRVLIAVALAVAACGTYAVRAAVNPDALWQIVHERCTPGAATPGQAIPCAEVDTRAGYAVLKDRVGVGQYLLIPTQRITGMEDPALLRDDLPDYFDYAWRQTRRLNGRLVRPLPADDMMLAINSAYGRSQNQLHIHVDCMRTDVKVALHWAVPHLGADWTPLPLHGHAYRARLIRVASLSGVRPFSLLAHDLADPGREMGQHTLVVAGVVQPDGQPGFVVLDDHVDPRTGDRAAGEELQDHACQLQHMP</sequence>
<evidence type="ECO:0000256" key="19">
    <source>
        <dbReference type="SAM" id="SignalP"/>
    </source>
</evidence>
<evidence type="ECO:0000256" key="13">
    <source>
        <dbReference type="ARBA" id="ARBA00023098"/>
    </source>
</evidence>
<evidence type="ECO:0000256" key="16">
    <source>
        <dbReference type="ARBA" id="ARBA00023264"/>
    </source>
</evidence>
<keyword evidence="8" id="KW-1003">Cell membrane</keyword>
<dbReference type="Pfam" id="PF02611">
    <property type="entry name" value="CDH"/>
    <property type="match status" value="1"/>
</dbReference>
<keyword evidence="14" id="KW-0472">Membrane</keyword>
<evidence type="ECO:0000256" key="3">
    <source>
        <dbReference type="ARBA" id="ARBA00004927"/>
    </source>
</evidence>
<organism evidence="20 21">
    <name type="scientific">Komagataeibacter saccharivorans</name>
    <dbReference type="NCBI Taxonomy" id="265959"/>
    <lineage>
        <taxon>Bacteria</taxon>
        <taxon>Pseudomonadati</taxon>
        <taxon>Pseudomonadota</taxon>
        <taxon>Alphaproteobacteria</taxon>
        <taxon>Acetobacterales</taxon>
        <taxon>Acetobacteraceae</taxon>
        <taxon>Komagataeibacter</taxon>
    </lineage>
</organism>
<comment type="subcellular location">
    <subcellularLocation>
        <location evidence="2">Cell membrane</location>
        <topology evidence="2">Single-pass membrane protein</topology>
    </subcellularLocation>
</comment>
<dbReference type="GO" id="GO:0008654">
    <property type="term" value="P:phospholipid biosynthetic process"/>
    <property type="evidence" value="ECO:0007669"/>
    <property type="project" value="UniProtKB-KW"/>
</dbReference>
<keyword evidence="11 20" id="KW-0378">Hydrolase</keyword>
<dbReference type="GO" id="GO:0008715">
    <property type="term" value="F:CDP-diacylglycerol diphosphatase activity"/>
    <property type="evidence" value="ECO:0007669"/>
    <property type="project" value="UniProtKB-EC"/>
</dbReference>
<dbReference type="InterPro" id="IPR003763">
    <property type="entry name" value="CDP-diacylglyc_Pase"/>
</dbReference>
<dbReference type="Gene3D" id="3.30.428.30">
    <property type="entry name" value="HIT family - CDH-like"/>
    <property type="match status" value="1"/>
</dbReference>
<evidence type="ECO:0000256" key="17">
    <source>
        <dbReference type="ARBA" id="ARBA00032888"/>
    </source>
</evidence>
<feature type="chain" id="PRO_5016897658" description="CDP-diacylglycerol pyrophosphatase" evidence="19">
    <location>
        <begin position="24"/>
        <end position="251"/>
    </location>
</feature>
<evidence type="ECO:0000256" key="12">
    <source>
        <dbReference type="ARBA" id="ARBA00022989"/>
    </source>
</evidence>
<accession>A0A347WES1</accession>
<feature type="signal peptide" evidence="19">
    <location>
        <begin position="1"/>
        <end position="23"/>
    </location>
</feature>
<keyword evidence="13" id="KW-0443">Lipid metabolism</keyword>
<evidence type="ECO:0000313" key="21">
    <source>
        <dbReference type="Proteomes" id="UP000264120"/>
    </source>
</evidence>
<evidence type="ECO:0000256" key="9">
    <source>
        <dbReference type="ARBA" id="ARBA00022516"/>
    </source>
</evidence>
<comment type="pathway">
    <text evidence="3">Phospholipid metabolism; CDP-diacylglycerol degradation; phosphatidate from CDP-diacylglycerol: step 1/1.</text>
</comment>
<dbReference type="AlphaFoldDB" id="A0A347WES1"/>